<dbReference type="EMBL" id="CP037422">
    <property type="protein sequence ID" value="QDU06665.1"/>
    <property type="molecule type" value="Genomic_DNA"/>
</dbReference>
<organism evidence="1 2">
    <name type="scientific">Gimesia aquarii</name>
    <dbReference type="NCBI Taxonomy" id="2527964"/>
    <lineage>
        <taxon>Bacteria</taxon>
        <taxon>Pseudomonadati</taxon>
        <taxon>Planctomycetota</taxon>
        <taxon>Planctomycetia</taxon>
        <taxon>Planctomycetales</taxon>
        <taxon>Planctomycetaceae</taxon>
        <taxon>Gimesia</taxon>
    </lineage>
</organism>
<gene>
    <name evidence="1" type="ORF">V202x_00080</name>
</gene>
<evidence type="ECO:0000313" key="2">
    <source>
        <dbReference type="Proteomes" id="UP000318384"/>
    </source>
</evidence>
<dbReference type="Proteomes" id="UP000318384">
    <property type="component" value="Chromosome"/>
</dbReference>
<dbReference type="AlphaFoldDB" id="A0A517WN48"/>
<name>A0A517WN48_9PLAN</name>
<accession>A0A517WN48</accession>
<protein>
    <submittedName>
        <fullName evidence="1">Uncharacterized protein</fullName>
    </submittedName>
</protein>
<sequence>MIGKVSVPIFYPVYQVYLSESHQVAKFFKIDTNNETAIVFSTDDASLMRVQLTSLFPGVIEQIRHHSHLDFTTEKTPLDANTPLAKLSDLRRARVGKISF</sequence>
<proteinExistence type="predicted"/>
<evidence type="ECO:0000313" key="1">
    <source>
        <dbReference type="EMBL" id="QDU06665.1"/>
    </source>
</evidence>
<reference evidence="1 2" key="1">
    <citation type="submission" date="2019-03" db="EMBL/GenBank/DDBJ databases">
        <title>Deep-cultivation of Planctomycetes and their phenomic and genomic characterization uncovers novel biology.</title>
        <authorList>
            <person name="Wiegand S."/>
            <person name="Jogler M."/>
            <person name="Boedeker C."/>
            <person name="Pinto D."/>
            <person name="Vollmers J."/>
            <person name="Rivas-Marin E."/>
            <person name="Kohn T."/>
            <person name="Peeters S.H."/>
            <person name="Heuer A."/>
            <person name="Rast P."/>
            <person name="Oberbeckmann S."/>
            <person name="Bunk B."/>
            <person name="Jeske O."/>
            <person name="Meyerdierks A."/>
            <person name="Storesund J.E."/>
            <person name="Kallscheuer N."/>
            <person name="Luecker S."/>
            <person name="Lage O.M."/>
            <person name="Pohl T."/>
            <person name="Merkel B.J."/>
            <person name="Hornburger P."/>
            <person name="Mueller R.-W."/>
            <person name="Bruemmer F."/>
            <person name="Labrenz M."/>
            <person name="Spormann A.M."/>
            <person name="Op den Camp H."/>
            <person name="Overmann J."/>
            <person name="Amann R."/>
            <person name="Jetten M.S.M."/>
            <person name="Mascher T."/>
            <person name="Medema M.H."/>
            <person name="Devos D.P."/>
            <person name="Kaster A.-K."/>
            <person name="Ovreas L."/>
            <person name="Rohde M."/>
            <person name="Galperin M.Y."/>
            <person name="Jogler C."/>
        </authorList>
    </citation>
    <scope>NUCLEOTIDE SEQUENCE [LARGE SCALE GENOMIC DNA]</scope>
    <source>
        <strain evidence="1 2">V202</strain>
    </source>
</reference>
<keyword evidence="2" id="KW-1185">Reference proteome</keyword>